<dbReference type="Proteomes" id="UP000183832">
    <property type="component" value="Unassembled WGS sequence"/>
</dbReference>
<organism evidence="1 2">
    <name type="scientific">Clunio marinus</name>
    <dbReference type="NCBI Taxonomy" id="568069"/>
    <lineage>
        <taxon>Eukaryota</taxon>
        <taxon>Metazoa</taxon>
        <taxon>Ecdysozoa</taxon>
        <taxon>Arthropoda</taxon>
        <taxon>Hexapoda</taxon>
        <taxon>Insecta</taxon>
        <taxon>Pterygota</taxon>
        <taxon>Neoptera</taxon>
        <taxon>Endopterygota</taxon>
        <taxon>Diptera</taxon>
        <taxon>Nematocera</taxon>
        <taxon>Chironomoidea</taxon>
        <taxon>Chironomidae</taxon>
        <taxon>Clunio</taxon>
    </lineage>
</organism>
<protein>
    <submittedName>
        <fullName evidence="1">CLUMA_CG021083, isoform A</fullName>
    </submittedName>
</protein>
<keyword evidence="2" id="KW-1185">Reference proteome</keyword>
<accession>A0A1J1J6K7</accession>
<reference evidence="1 2" key="1">
    <citation type="submission" date="2015-04" db="EMBL/GenBank/DDBJ databases">
        <authorList>
            <person name="Syromyatnikov M.Y."/>
            <person name="Popov V.N."/>
        </authorList>
    </citation>
    <scope>NUCLEOTIDE SEQUENCE [LARGE SCALE GENOMIC DNA]</scope>
</reference>
<name>A0A1J1J6K7_9DIPT</name>
<proteinExistence type="predicted"/>
<sequence length="90" mass="10839">MTAITPLIKYFTELRLRIEWIELDLRINLTFCQPSSWKQIYSQRKAARFKLTSNSQPKLSNCHENENIFRLKMTAKYFMIYMLGNLMENI</sequence>
<evidence type="ECO:0000313" key="1">
    <source>
        <dbReference type="EMBL" id="CRL08045.1"/>
    </source>
</evidence>
<gene>
    <name evidence="1" type="ORF">CLUMA_CG021083</name>
</gene>
<dbReference type="EMBL" id="CVRI01000074">
    <property type="protein sequence ID" value="CRL08045.1"/>
    <property type="molecule type" value="Genomic_DNA"/>
</dbReference>
<evidence type="ECO:0000313" key="2">
    <source>
        <dbReference type="Proteomes" id="UP000183832"/>
    </source>
</evidence>
<dbReference type="AlphaFoldDB" id="A0A1J1J6K7"/>